<protein>
    <submittedName>
        <fullName evidence="2">Uncharacterized protein</fullName>
    </submittedName>
</protein>
<evidence type="ECO:0000313" key="2">
    <source>
        <dbReference type="EMBL" id="CAB4040297.1"/>
    </source>
</evidence>
<reference evidence="2" key="1">
    <citation type="submission" date="2020-04" db="EMBL/GenBank/DDBJ databases">
        <authorList>
            <person name="Alioto T."/>
            <person name="Alioto T."/>
            <person name="Gomez Garrido J."/>
        </authorList>
    </citation>
    <scope>NUCLEOTIDE SEQUENCE</scope>
    <source>
        <strain evidence="2">A484AB</strain>
    </source>
</reference>
<dbReference type="OrthoDB" id="10065153at2759"/>
<name>A0A6S7K6T1_PARCT</name>
<feature type="region of interest" description="Disordered" evidence="1">
    <location>
        <begin position="152"/>
        <end position="188"/>
    </location>
</feature>
<keyword evidence="3" id="KW-1185">Reference proteome</keyword>
<comment type="caution">
    <text evidence="2">The sequence shown here is derived from an EMBL/GenBank/DDBJ whole genome shotgun (WGS) entry which is preliminary data.</text>
</comment>
<accession>A0A6S7K6T1</accession>
<evidence type="ECO:0000256" key="1">
    <source>
        <dbReference type="SAM" id="MobiDB-lite"/>
    </source>
</evidence>
<feature type="non-terminal residue" evidence="2">
    <location>
        <position position="278"/>
    </location>
</feature>
<dbReference type="Gene3D" id="3.30.420.10">
    <property type="entry name" value="Ribonuclease H-like superfamily/Ribonuclease H"/>
    <property type="match status" value="1"/>
</dbReference>
<evidence type="ECO:0000313" key="3">
    <source>
        <dbReference type="Proteomes" id="UP001152795"/>
    </source>
</evidence>
<feature type="region of interest" description="Disordered" evidence="1">
    <location>
        <begin position="212"/>
        <end position="278"/>
    </location>
</feature>
<dbReference type="AlphaFoldDB" id="A0A6S7K6T1"/>
<feature type="compositionally biased region" description="Basic and acidic residues" evidence="1">
    <location>
        <begin position="213"/>
        <end position="233"/>
    </location>
</feature>
<organism evidence="2 3">
    <name type="scientific">Paramuricea clavata</name>
    <name type="common">Red gorgonian</name>
    <name type="synonym">Violescent sea-whip</name>
    <dbReference type="NCBI Taxonomy" id="317549"/>
    <lineage>
        <taxon>Eukaryota</taxon>
        <taxon>Metazoa</taxon>
        <taxon>Cnidaria</taxon>
        <taxon>Anthozoa</taxon>
        <taxon>Octocorallia</taxon>
        <taxon>Malacalcyonacea</taxon>
        <taxon>Plexauridae</taxon>
        <taxon>Paramuricea</taxon>
    </lineage>
</organism>
<proteinExistence type="predicted"/>
<dbReference type="GO" id="GO:0003676">
    <property type="term" value="F:nucleic acid binding"/>
    <property type="evidence" value="ECO:0007669"/>
    <property type="project" value="InterPro"/>
</dbReference>
<dbReference type="InterPro" id="IPR036397">
    <property type="entry name" value="RNaseH_sf"/>
</dbReference>
<dbReference type="Proteomes" id="UP001152795">
    <property type="component" value="Unassembled WGS sequence"/>
</dbReference>
<gene>
    <name evidence="2" type="ORF">PACLA_8A047255</name>
</gene>
<dbReference type="EMBL" id="CACRXK020026592">
    <property type="protein sequence ID" value="CAB4040297.1"/>
    <property type="molecule type" value="Genomic_DNA"/>
</dbReference>
<sequence length="278" mass="31310">MSINKVVYAYNCTVNNATGFSPFFLLYGRPPRLPIDLLFGLSPTTTTGNHTEYAKRWKGTMKKLMRRRWQTAENLQKYGRSITTRRFVVVRNLSERGGPGKLRSHWEDQIHVVVERKGEMPVFVVKPEGLATNKKRTLHRNLLLPCDFLSPDNSMDLTPAVKPQRLRNERKAQNSGEVHADQPTTTTENLAEPLATTTETCEVLDAGLQEQFDDNHGQDTDEPIKEPATRTDTAETGDPTGEAVLRRSVGTRRPPNMLNYDAMGNPTECPPYLSSVQT</sequence>